<protein>
    <submittedName>
        <fullName evidence="2">Polyprotein</fullName>
    </submittedName>
</protein>
<dbReference type="Pfam" id="PF24626">
    <property type="entry name" value="SH3_Tf2-1"/>
    <property type="match status" value="1"/>
</dbReference>
<dbReference type="GO" id="GO:0003676">
    <property type="term" value="F:nucleic acid binding"/>
    <property type="evidence" value="ECO:0007669"/>
    <property type="project" value="InterPro"/>
</dbReference>
<evidence type="ECO:0000313" key="2">
    <source>
        <dbReference type="EMBL" id="KAA3465990.1"/>
    </source>
</evidence>
<dbReference type="InterPro" id="IPR036397">
    <property type="entry name" value="RNaseH_sf"/>
</dbReference>
<name>A0A5B6V9X2_9ROSI</name>
<dbReference type="EMBL" id="SMMG02000007">
    <property type="protein sequence ID" value="KAA3465990.1"/>
    <property type="molecule type" value="Genomic_DNA"/>
</dbReference>
<dbReference type="PANTHER" id="PTHR45835">
    <property type="entry name" value="YALI0A06105P"/>
    <property type="match status" value="1"/>
</dbReference>
<accession>A0A5B6V9X2</accession>
<gene>
    <name evidence="2" type="ORF">EPI10_001120</name>
</gene>
<reference evidence="3" key="1">
    <citation type="journal article" date="2019" name="Plant Biotechnol. J.">
        <title>Genome sequencing of the Australian wild diploid species Gossypium australe highlights disease resistance and delayed gland morphogenesis.</title>
        <authorList>
            <person name="Cai Y."/>
            <person name="Cai X."/>
            <person name="Wang Q."/>
            <person name="Wang P."/>
            <person name="Zhang Y."/>
            <person name="Cai C."/>
            <person name="Xu Y."/>
            <person name="Wang K."/>
            <person name="Zhou Z."/>
            <person name="Wang C."/>
            <person name="Geng S."/>
            <person name="Li B."/>
            <person name="Dong Q."/>
            <person name="Hou Y."/>
            <person name="Wang H."/>
            <person name="Ai P."/>
            <person name="Liu Z."/>
            <person name="Yi F."/>
            <person name="Sun M."/>
            <person name="An G."/>
            <person name="Cheng J."/>
            <person name="Zhang Y."/>
            <person name="Shi Q."/>
            <person name="Xie Y."/>
            <person name="Shi X."/>
            <person name="Chang Y."/>
            <person name="Huang F."/>
            <person name="Chen Y."/>
            <person name="Hong S."/>
            <person name="Mi L."/>
            <person name="Sun Q."/>
            <person name="Zhang L."/>
            <person name="Zhou B."/>
            <person name="Peng R."/>
            <person name="Zhang X."/>
            <person name="Liu F."/>
        </authorList>
    </citation>
    <scope>NUCLEOTIDE SEQUENCE [LARGE SCALE GENOMIC DNA]</scope>
    <source>
        <strain evidence="3">cv. PA1801</strain>
    </source>
</reference>
<dbReference type="SUPFAM" id="SSF53098">
    <property type="entry name" value="Ribonuclease H-like"/>
    <property type="match status" value="1"/>
</dbReference>
<dbReference type="PANTHER" id="PTHR45835:SF99">
    <property type="entry name" value="CHROMO DOMAIN-CONTAINING PROTEIN-RELATED"/>
    <property type="match status" value="1"/>
</dbReference>
<sequence length="124" mass="14587">MLRCCILEFEGSWEKYMSLAEFAYNNSYQSNIKMTPFEALYGRKCKMPLYWSELSESKMVGIYLIREAEDIANLKRKDIEFAIGDRVFLKVSSWKKALRFGKKRKLSLRFIGSYEITERIGLVA</sequence>
<dbReference type="OrthoDB" id="1909122at2759"/>
<proteinExistence type="predicted"/>
<feature type="domain" description="Tf2-1-like SH3-like" evidence="1">
    <location>
        <begin position="84"/>
        <end position="124"/>
    </location>
</feature>
<dbReference type="AlphaFoldDB" id="A0A5B6V9X2"/>
<dbReference type="Proteomes" id="UP000325315">
    <property type="component" value="Unassembled WGS sequence"/>
</dbReference>
<organism evidence="2 3">
    <name type="scientific">Gossypium australe</name>
    <dbReference type="NCBI Taxonomy" id="47621"/>
    <lineage>
        <taxon>Eukaryota</taxon>
        <taxon>Viridiplantae</taxon>
        <taxon>Streptophyta</taxon>
        <taxon>Embryophyta</taxon>
        <taxon>Tracheophyta</taxon>
        <taxon>Spermatophyta</taxon>
        <taxon>Magnoliopsida</taxon>
        <taxon>eudicotyledons</taxon>
        <taxon>Gunneridae</taxon>
        <taxon>Pentapetalae</taxon>
        <taxon>rosids</taxon>
        <taxon>malvids</taxon>
        <taxon>Malvales</taxon>
        <taxon>Malvaceae</taxon>
        <taxon>Malvoideae</taxon>
        <taxon>Gossypium</taxon>
    </lineage>
</organism>
<keyword evidence="3" id="KW-1185">Reference proteome</keyword>
<evidence type="ECO:0000313" key="3">
    <source>
        <dbReference type="Proteomes" id="UP000325315"/>
    </source>
</evidence>
<dbReference type="InterPro" id="IPR012337">
    <property type="entry name" value="RNaseH-like_sf"/>
</dbReference>
<evidence type="ECO:0000259" key="1">
    <source>
        <dbReference type="Pfam" id="PF24626"/>
    </source>
</evidence>
<comment type="caution">
    <text evidence="2">The sequence shown here is derived from an EMBL/GenBank/DDBJ whole genome shotgun (WGS) entry which is preliminary data.</text>
</comment>
<dbReference type="InterPro" id="IPR056924">
    <property type="entry name" value="SH3_Tf2-1"/>
</dbReference>
<dbReference type="Gene3D" id="3.30.420.10">
    <property type="entry name" value="Ribonuclease H-like superfamily/Ribonuclease H"/>
    <property type="match status" value="1"/>
</dbReference>